<accession>N6YLS9</accession>
<evidence type="ECO:0000313" key="2">
    <source>
        <dbReference type="Proteomes" id="UP000013047"/>
    </source>
</evidence>
<dbReference type="Proteomes" id="UP000013047">
    <property type="component" value="Unassembled WGS sequence"/>
</dbReference>
<dbReference type="OrthoDB" id="27194at2"/>
<dbReference type="AlphaFoldDB" id="N6YLS9"/>
<dbReference type="PIRSF" id="PIRSF037205">
    <property type="entry name" value="UCP037205"/>
    <property type="match status" value="1"/>
</dbReference>
<dbReference type="Pfam" id="PF10013">
    <property type="entry name" value="DUF2256"/>
    <property type="match status" value="1"/>
</dbReference>
<name>N6YLS9_9RHOO</name>
<reference evidence="1 2" key="1">
    <citation type="submission" date="2012-09" db="EMBL/GenBank/DDBJ databases">
        <title>Draft Genome Sequences of 6 Strains from Genus Thauera.</title>
        <authorList>
            <person name="Liu B."/>
            <person name="Shapleigh J.P."/>
            <person name="Frostegard A.H."/>
        </authorList>
    </citation>
    <scope>NUCLEOTIDE SEQUENCE [LARGE SCALE GENOMIC DNA]</scope>
    <source>
        <strain evidence="1 2">B4P</strain>
    </source>
</reference>
<sequence length="50" mass="5982">MGMRRKGDLPTKPCAGCGRPFAWRRKWARAWDEVRYCSERCRRERGKPGR</sequence>
<gene>
    <name evidence="1" type="ORF">C667_19770</name>
</gene>
<evidence type="ECO:0008006" key="3">
    <source>
        <dbReference type="Google" id="ProtNLM"/>
    </source>
</evidence>
<dbReference type="PANTHER" id="PTHR37463">
    <property type="entry name" value="GSL3115 PROTEIN"/>
    <property type="match status" value="1"/>
</dbReference>
<dbReference type="InterPro" id="IPR017136">
    <property type="entry name" value="UCP037205"/>
</dbReference>
<organism evidence="1 2">
    <name type="scientific">Thauera phenylacetica B4P</name>
    <dbReference type="NCBI Taxonomy" id="1234382"/>
    <lineage>
        <taxon>Bacteria</taxon>
        <taxon>Pseudomonadati</taxon>
        <taxon>Pseudomonadota</taxon>
        <taxon>Betaproteobacteria</taxon>
        <taxon>Rhodocyclales</taxon>
        <taxon>Zoogloeaceae</taxon>
        <taxon>Thauera</taxon>
    </lineage>
</organism>
<proteinExistence type="predicted"/>
<evidence type="ECO:0000313" key="1">
    <source>
        <dbReference type="EMBL" id="ENO95291.1"/>
    </source>
</evidence>
<keyword evidence="2" id="KW-1185">Reference proteome</keyword>
<dbReference type="EMBL" id="AMXF01000242">
    <property type="protein sequence ID" value="ENO95291.1"/>
    <property type="molecule type" value="Genomic_DNA"/>
</dbReference>
<comment type="caution">
    <text evidence="1">The sequence shown here is derived from an EMBL/GenBank/DDBJ whole genome shotgun (WGS) entry which is preliminary data.</text>
</comment>
<dbReference type="PANTHER" id="PTHR37463:SF1">
    <property type="entry name" value="DUF2256 DOMAIN-CONTAINING PROTEIN"/>
    <property type="match status" value="1"/>
</dbReference>
<dbReference type="RefSeq" id="WP_004377580.1">
    <property type="nucleotide sequence ID" value="NZ_AMXF01000242.1"/>
</dbReference>
<protein>
    <recommendedName>
        <fullName evidence="3">DUF2256 domain-containing protein</fullName>
    </recommendedName>
</protein>